<organism evidence="1 2">
    <name type="scientific">Imbroritus primus</name>
    <dbReference type="NCBI Taxonomy" id="3058603"/>
    <lineage>
        <taxon>Bacteria</taxon>
        <taxon>Pseudomonadati</taxon>
        <taxon>Pseudomonadota</taxon>
        <taxon>Betaproteobacteria</taxon>
        <taxon>Burkholderiales</taxon>
        <taxon>Burkholderiaceae</taxon>
        <taxon>Imbroritus</taxon>
    </lineage>
</organism>
<accession>A0ACD3SK48</accession>
<keyword evidence="2" id="KW-1185">Reference proteome</keyword>
<evidence type="ECO:0000313" key="2">
    <source>
        <dbReference type="Proteomes" id="UP000004277"/>
    </source>
</evidence>
<dbReference type="EMBL" id="AKCV02000026">
    <property type="protein sequence ID" value="TMS56553.1"/>
    <property type="molecule type" value="Genomic_DNA"/>
</dbReference>
<sequence>MDQSFQESQMPRPDPLSRVPALLRRLAALTILLGGMALAAPGMAAEIEGQRFDETVQLASKDLQLNGVGMRTVFLIKAYAAGLYLPEKARNAAVVLGMGGAKRLQIRPLREVEADTFIKALNEGIHKNHSEAQISKLNSRLDQLSETLRTLGKAQKGDTINFDFAPESGTLITINGAAKGKPIPGEDFYQAVLRIFIGDQPVDRDLKRGLLGN</sequence>
<name>A0ACD3SK48_9BURK</name>
<protein>
    <submittedName>
        <fullName evidence="1">Uncharacterized protein</fullName>
    </submittedName>
</protein>
<evidence type="ECO:0000313" key="1">
    <source>
        <dbReference type="EMBL" id="TMS56553.1"/>
    </source>
</evidence>
<gene>
    <name evidence="1" type="ORF">MW7_015810</name>
</gene>
<proteinExistence type="predicted"/>
<reference evidence="1" key="1">
    <citation type="submission" date="2019-05" db="EMBL/GenBank/DDBJ databases">
        <title>Revised genome assembly of Burkholderiaceae (previously Ralstonia) sp. PBA.</title>
        <authorList>
            <person name="Gan H.M."/>
        </authorList>
    </citation>
    <scope>NUCLEOTIDE SEQUENCE</scope>
    <source>
        <strain evidence="1">PBA</strain>
    </source>
</reference>
<comment type="caution">
    <text evidence="1">The sequence shown here is derived from an EMBL/GenBank/DDBJ whole genome shotgun (WGS) entry which is preliminary data.</text>
</comment>
<dbReference type="Proteomes" id="UP000004277">
    <property type="component" value="Unassembled WGS sequence"/>
</dbReference>